<dbReference type="EMBL" id="KZ346582">
    <property type="protein sequence ID" value="PIO69619.1"/>
    <property type="molecule type" value="Genomic_DNA"/>
</dbReference>
<dbReference type="AlphaFoldDB" id="A0A2G9UH89"/>
<evidence type="ECO:0000256" key="1">
    <source>
        <dbReference type="SAM" id="MobiDB-lite"/>
    </source>
</evidence>
<keyword evidence="3" id="KW-1185">Reference proteome</keyword>
<dbReference type="OrthoDB" id="3176171at2759"/>
<feature type="region of interest" description="Disordered" evidence="1">
    <location>
        <begin position="177"/>
        <end position="196"/>
    </location>
</feature>
<feature type="compositionally biased region" description="Basic residues" evidence="1">
    <location>
        <begin position="108"/>
        <end position="120"/>
    </location>
</feature>
<name>A0A2G9UH89_TELCI</name>
<feature type="region of interest" description="Disordered" evidence="1">
    <location>
        <begin position="86"/>
        <end position="148"/>
    </location>
</feature>
<organism evidence="2 3">
    <name type="scientific">Teladorsagia circumcincta</name>
    <name type="common">Brown stomach worm</name>
    <name type="synonym">Ostertagia circumcincta</name>
    <dbReference type="NCBI Taxonomy" id="45464"/>
    <lineage>
        <taxon>Eukaryota</taxon>
        <taxon>Metazoa</taxon>
        <taxon>Ecdysozoa</taxon>
        <taxon>Nematoda</taxon>
        <taxon>Chromadorea</taxon>
        <taxon>Rhabditida</taxon>
        <taxon>Rhabditina</taxon>
        <taxon>Rhabditomorpha</taxon>
        <taxon>Strongyloidea</taxon>
        <taxon>Trichostrongylidae</taxon>
        <taxon>Teladorsagia</taxon>
    </lineage>
</organism>
<feature type="compositionally biased region" description="Acidic residues" evidence="1">
    <location>
        <begin position="93"/>
        <end position="102"/>
    </location>
</feature>
<dbReference type="Proteomes" id="UP000230423">
    <property type="component" value="Unassembled WGS sequence"/>
</dbReference>
<evidence type="ECO:0000313" key="2">
    <source>
        <dbReference type="EMBL" id="PIO69619.1"/>
    </source>
</evidence>
<proteinExistence type="predicted"/>
<sequence>MNLVTLVSTSKVIDSSAVEEMKQLRDDIERMREIKGDLKQRKSGLGRSRSSSCMERMSPVTITTEEERRTRSSRHVLSDRFGNVKNPIKEVEPGSEEEDDSMLDVSHHLRRKGPRKRRTRIVTDLSPIPDLSRCQEPDDPVSPRSRRLSMVLQKAPSSHGDTPDKENAMNQTFVMERASTDNSEGAEAEKASDLGNSARRATLVSGLVPHFDVTLGPLPSS</sequence>
<accession>A0A2G9UH89</accession>
<reference evidence="2 3" key="1">
    <citation type="submission" date="2015-09" db="EMBL/GenBank/DDBJ databases">
        <title>Draft genome of the parasitic nematode Teladorsagia circumcincta isolate WARC Sus (inbred).</title>
        <authorList>
            <person name="Mitreva M."/>
        </authorList>
    </citation>
    <scope>NUCLEOTIDE SEQUENCE [LARGE SCALE GENOMIC DNA]</scope>
    <source>
        <strain evidence="2 3">S</strain>
    </source>
</reference>
<feature type="region of interest" description="Disordered" evidence="1">
    <location>
        <begin position="39"/>
        <end position="74"/>
    </location>
</feature>
<feature type="compositionally biased region" description="Low complexity" evidence="1">
    <location>
        <begin position="43"/>
        <end position="58"/>
    </location>
</feature>
<evidence type="ECO:0000313" key="3">
    <source>
        <dbReference type="Proteomes" id="UP000230423"/>
    </source>
</evidence>
<protein>
    <submittedName>
        <fullName evidence="2">Uncharacterized protein</fullName>
    </submittedName>
</protein>
<gene>
    <name evidence="2" type="ORF">TELCIR_08553</name>
</gene>